<keyword evidence="1" id="KW-0472">Membrane</keyword>
<protein>
    <submittedName>
        <fullName evidence="2">Uncharacterized protein DUF4260</fullName>
    </submittedName>
</protein>
<dbReference type="Proteomes" id="UP000271339">
    <property type="component" value="Unassembled WGS sequence"/>
</dbReference>
<reference evidence="2 3" key="1">
    <citation type="submission" date="2018-10" db="EMBL/GenBank/DDBJ databases">
        <title>Genomic Encyclopedia of Archaeal and Bacterial Type Strains, Phase II (KMG-II): from individual species to whole genera.</title>
        <authorList>
            <person name="Goeker M."/>
        </authorList>
    </citation>
    <scope>NUCLEOTIDE SEQUENCE [LARGE SCALE GENOMIC DNA]</scope>
    <source>
        <strain evidence="2 3">DSM 23424</strain>
    </source>
</reference>
<proteinExistence type="predicted"/>
<feature type="transmembrane region" description="Helical" evidence="1">
    <location>
        <begin position="12"/>
        <end position="36"/>
    </location>
</feature>
<dbReference type="OrthoDB" id="9813911at2"/>
<dbReference type="RefSeq" id="WP_121906403.1">
    <property type="nucleotide sequence ID" value="NZ_REFC01000011.1"/>
</dbReference>
<keyword evidence="1" id="KW-1133">Transmembrane helix</keyword>
<organism evidence="2 3">
    <name type="scientific">Ulvibacter antarcticus</name>
    <dbReference type="NCBI Taxonomy" id="442714"/>
    <lineage>
        <taxon>Bacteria</taxon>
        <taxon>Pseudomonadati</taxon>
        <taxon>Bacteroidota</taxon>
        <taxon>Flavobacteriia</taxon>
        <taxon>Flavobacteriales</taxon>
        <taxon>Flavobacteriaceae</taxon>
        <taxon>Ulvibacter</taxon>
    </lineage>
</organism>
<keyword evidence="3" id="KW-1185">Reference proteome</keyword>
<sequence length="117" mass="13514">MKTTLKLEELAQFFFGIFLFSQLAYEWWVFPALLLLPDVGMLGYLMNPKIGAMTYNLFHHKGIALAILMMGMLYWGDFYTLVGIILFSHAAMDRVFGYGLKYEDDFKNTHLGRIGKD</sequence>
<gene>
    <name evidence="2" type="ORF">BXY75_0830</name>
</gene>
<evidence type="ECO:0000313" key="2">
    <source>
        <dbReference type="EMBL" id="RMA66406.1"/>
    </source>
</evidence>
<dbReference type="InterPro" id="IPR025356">
    <property type="entry name" value="DUF4260"/>
</dbReference>
<dbReference type="Pfam" id="PF14079">
    <property type="entry name" value="DUF4260"/>
    <property type="match status" value="1"/>
</dbReference>
<name>A0A3L9Z0L8_9FLAO</name>
<accession>A0A3L9Z0L8</accession>
<dbReference type="AlphaFoldDB" id="A0A3L9Z0L8"/>
<evidence type="ECO:0000313" key="3">
    <source>
        <dbReference type="Proteomes" id="UP000271339"/>
    </source>
</evidence>
<comment type="caution">
    <text evidence="2">The sequence shown here is derived from an EMBL/GenBank/DDBJ whole genome shotgun (WGS) entry which is preliminary data.</text>
</comment>
<keyword evidence="1" id="KW-0812">Transmembrane</keyword>
<evidence type="ECO:0000256" key="1">
    <source>
        <dbReference type="SAM" id="Phobius"/>
    </source>
</evidence>
<feature type="transmembrane region" description="Helical" evidence="1">
    <location>
        <begin position="63"/>
        <end position="87"/>
    </location>
</feature>
<dbReference type="EMBL" id="REFC01000011">
    <property type="protein sequence ID" value="RMA66406.1"/>
    <property type="molecule type" value="Genomic_DNA"/>
</dbReference>